<evidence type="ECO:0008006" key="2">
    <source>
        <dbReference type="Google" id="ProtNLM"/>
    </source>
</evidence>
<dbReference type="EMBL" id="CACRSS010000016">
    <property type="protein sequence ID" value="VYT05623.1"/>
    <property type="molecule type" value="Genomic_DNA"/>
</dbReference>
<dbReference type="PROSITE" id="PS51257">
    <property type="entry name" value="PROKAR_LIPOPROTEIN"/>
    <property type="match status" value="1"/>
</dbReference>
<name>A0A6N2TLP9_9BACT</name>
<organism evidence="1">
    <name type="scientific">Akkermansia muciniphila</name>
    <dbReference type="NCBI Taxonomy" id="239935"/>
    <lineage>
        <taxon>Bacteria</taxon>
        <taxon>Pseudomonadati</taxon>
        <taxon>Verrucomicrobiota</taxon>
        <taxon>Verrucomicrobiia</taxon>
        <taxon>Verrucomicrobiales</taxon>
        <taxon>Akkermansiaceae</taxon>
        <taxon>Akkermansia</taxon>
    </lineage>
</organism>
<gene>
    <name evidence="1" type="ORF">AMLFYP55_00438</name>
</gene>
<evidence type="ECO:0000313" key="1">
    <source>
        <dbReference type="EMBL" id="VYT05623.1"/>
    </source>
</evidence>
<proteinExistence type="predicted"/>
<sequence length="52" mass="5818">MLNPIKRPFSALYVSASQSLFAACMKKGGLNGHAIPFKPPCLQDFHDRRNSR</sequence>
<protein>
    <recommendedName>
        <fullName evidence="2">Lipoprotein</fullName>
    </recommendedName>
</protein>
<accession>A0A6N2TLP9</accession>
<reference evidence="1" key="1">
    <citation type="submission" date="2019-11" db="EMBL/GenBank/DDBJ databases">
        <authorList>
            <person name="Feng L."/>
        </authorList>
    </citation>
    <scope>NUCLEOTIDE SEQUENCE</scope>
    <source>
        <strain evidence="1">AMuciniphilaLFYP55</strain>
    </source>
</reference>
<dbReference type="AlphaFoldDB" id="A0A6N2TLP9"/>